<protein>
    <submittedName>
        <fullName evidence="3">SDR family NAD(P)-dependent oxidoreductase</fullName>
    </submittedName>
</protein>
<dbReference type="Proteomes" id="UP001501410">
    <property type="component" value="Unassembled WGS sequence"/>
</dbReference>
<comment type="similarity">
    <text evidence="1">Belongs to the short-chain dehydrogenases/reductases (SDR) family.</text>
</comment>
<dbReference type="InterPro" id="IPR020904">
    <property type="entry name" value="Sc_DH/Rdtase_CS"/>
</dbReference>
<evidence type="ECO:0000256" key="1">
    <source>
        <dbReference type="ARBA" id="ARBA00006484"/>
    </source>
</evidence>
<comment type="caution">
    <text evidence="3">The sequence shown here is derived from an EMBL/GenBank/DDBJ whole genome shotgun (WGS) entry which is preliminary data.</text>
</comment>
<evidence type="ECO:0000256" key="2">
    <source>
        <dbReference type="ARBA" id="ARBA00023002"/>
    </source>
</evidence>
<dbReference type="InterPro" id="IPR036291">
    <property type="entry name" value="NAD(P)-bd_dom_sf"/>
</dbReference>
<dbReference type="NCBIfam" id="NF005559">
    <property type="entry name" value="PRK07231.1"/>
    <property type="match status" value="1"/>
</dbReference>
<proteinExistence type="inferred from homology"/>
<gene>
    <name evidence="3" type="ORF">GCM10023092_04550</name>
</gene>
<sequence length="253" mass="26560">MIHMEQLLKDKVAIVTGAGSGIGAATAMAYAREGAKVIVSDINEQGAEKVIADIRAAGGEASFVKADVSKPEDCEHLVAETVKQYGKLDIACNNAGIGGEANLVVDMSVDGWHKIISVNLNSVFYCMKYQIAAMLKNGSGSIVNMSSILGQVAFPQSAGYVAAKHGVVGLTQNAAVEYATKQIRVNAVGPAFIDTPLLNNMDQSVKQQLIARHPIGRLGKAGEVAELVLWLSSGKASFVTGSYYPIDGGYLSV</sequence>
<dbReference type="PROSITE" id="PS00061">
    <property type="entry name" value="ADH_SHORT"/>
    <property type="match status" value="1"/>
</dbReference>
<dbReference type="SUPFAM" id="SSF51735">
    <property type="entry name" value="NAD(P)-binding Rossmann-fold domains"/>
    <property type="match status" value="1"/>
</dbReference>
<dbReference type="Pfam" id="PF13561">
    <property type="entry name" value="adh_short_C2"/>
    <property type="match status" value="1"/>
</dbReference>
<evidence type="ECO:0000313" key="4">
    <source>
        <dbReference type="Proteomes" id="UP001501410"/>
    </source>
</evidence>
<reference evidence="4" key="1">
    <citation type="journal article" date="2019" name="Int. J. Syst. Evol. Microbiol.">
        <title>The Global Catalogue of Microorganisms (GCM) 10K type strain sequencing project: providing services to taxonomists for standard genome sequencing and annotation.</title>
        <authorList>
            <consortium name="The Broad Institute Genomics Platform"/>
            <consortium name="The Broad Institute Genome Sequencing Center for Infectious Disease"/>
            <person name="Wu L."/>
            <person name="Ma J."/>
        </authorList>
    </citation>
    <scope>NUCLEOTIDE SEQUENCE [LARGE SCALE GENOMIC DNA]</scope>
    <source>
        <strain evidence="4">JCM 31921</strain>
    </source>
</reference>
<dbReference type="PRINTS" id="PR00080">
    <property type="entry name" value="SDRFAMILY"/>
</dbReference>
<dbReference type="EMBL" id="BAABEZ010000002">
    <property type="protein sequence ID" value="GAA4449748.1"/>
    <property type="molecule type" value="Genomic_DNA"/>
</dbReference>
<name>A0ABP8MIY7_9BACT</name>
<dbReference type="PANTHER" id="PTHR24321">
    <property type="entry name" value="DEHYDROGENASES, SHORT CHAIN"/>
    <property type="match status" value="1"/>
</dbReference>
<accession>A0ABP8MIY7</accession>
<dbReference type="NCBIfam" id="NF009466">
    <property type="entry name" value="PRK12826.1-2"/>
    <property type="match status" value="1"/>
</dbReference>
<dbReference type="Gene3D" id="3.40.50.720">
    <property type="entry name" value="NAD(P)-binding Rossmann-like Domain"/>
    <property type="match status" value="1"/>
</dbReference>
<dbReference type="PANTHER" id="PTHR24321:SF8">
    <property type="entry name" value="ESTRADIOL 17-BETA-DEHYDROGENASE 8-RELATED"/>
    <property type="match status" value="1"/>
</dbReference>
<dbReference type="InterPro" id="IPR002347">
    <property type="entry name" value="SDR_fam"/>
</dbReference>
<keyword evidence="4" id="KW-1185">Reference proteome</keyword>
<keyword evidence="2" id="KW-0560">Oxidoreductase</keyword>
<evidence type="ECO:0000313" key="3">
    <source>
        <dbReference type="EMBL" id="GAA4449748.1"/>
    </source>
</evidence>
<dbReference type="PRINTS" id="PR00081">
    <property type="entry name" value="GDHRDH"/>
</dbReference>
<organism evidence="3 4">
    <name type="scientific">Rurimicrobium arvi</name>
    <dbReference type="NCBI Taxonomy" id="2049916"/>
    <lineage>
        <taxon>Bacteria</taxon>
        <taxon>Pseudomonadati</taxon>
        <taxon>Bacteroidota</taxon>
        <taxon>Chitinophagia</taxon>
        <taxon>Chitinophagales</taxon>
        <taxon>Chitinophagaceae</taxon>
        <taxon>Rurimicrobium</taxon>
    </lineage>
</organism>